<dbReference type="EMBL" id="CAKOGP040002019">
    <property type="protein sequence ID" value="CAJ1959764.1"/>
    <property type="molecule type" value="Genomic_DNA"/>
</dbReference>
<dbReference type="Proteomes" id="UP001295423">
    <property type="component" value="Unassembled WGS sequence"/>
</dbReference>
<feature type="region of interest" description="Disordered" evidence="1">
    <location>
        <begin position="1"/>
        <end position="50"/>
    </location>
</feature>
<reference evidence="2" key="1">
    <citation type="submission" date="2023-08" db="EMBL/GenBank/DDBJ databases">
        <authorList>
            <person name="Audoor S."/>
            <person name="Bilcke G."/>
        </authorList>
    </citation>
    <scope>NUCLEOTIDE SEQUENCE</scope>
</reference>
<dbReference type="AlphaFoldDB" id="A0AAD2JLH1"/>
<accession>A0AAD2JLH1</accession>
<keyword evidence="3" id="KW-1185">Reference proteome</keyword>
<gene>
    <name evidence="2" type="ORF">CYCCA115_LOCUS18183</name>
</gene>
<feature type="compositionally biased region" description="Polar residues" evidence="1">
    <location>
        <begin position="22"/>
        <end position="31"/>
    </location>
</feature>
<feature type="compositionally biased region" description="Polar residues" evidence="1">
    <location>
        <begin position="1"/>
        <end position="11"/>
    </location>
</feature>
<protein>
    <submittedName>
        <fullName evidence="2">Uncharacterized protein</fullName>
    </submittedName>
</protein>
<organism evidence="2 3">
    <name type="scientific">Cylindrotheca closterium</name>
    <dbReference type="NCBI Taxonomy" id="2856"/>
    <lineage>
        <taxon>Eukaryota</taxon>
        <taxon>Sar</taxon>
        <taxon>Stramenopiles</taxon>
        <taxon>Ochrophyta</taxon>
        <taxon>Bacillariophyta</taxon>
        <taxon>Bacillariophyceae</taxon>
        <taxon>Bacillariophycidae</taxon>
        <taxon>Bacillariales</taxon>
        <taxon>Bacillariaceae</taxon>
        <taxon>Cylindrotheca</taxon>
    </lineage>
</organism>
<proteinExistence type="predicted"/>
<feature type="non-terminal residue" evidence="2">
    <location>
        <position position="156"/>
    </location>
</feature>
<evidence type="ECO:0000256" key="1">
    <source>
        <dbReference type="SAM" id="MobiDB-lite"/>
    </source>
</evidence>
<sequence length="156" mass="17771">MTSDNKTIANRSNKRPAKGASDNKNNDQSSQTKKRKTVSTPPADEKTLGDYIANEDEWFNDDATDVEKESSKYMKIKFLKKDEDQIKLTQKRLKVDLAHFLKTGETKLIVASTEATASQRVASIEFDINAIKMEYKRDLTAFVDEVKNLFDWLETG</sequence>
<evidence type="ECO:0000313" key="2">
    <source>
        <dbReference type="EMBL" id="CAJ1959764.1"/>
    </source>
</evidence>
<name>A0AAD2JLH1_9STRA</name>
<comment type="caution">
    <text evidence="2">The sequence shown here is derived from an EMBL/GenBank/DDBJ whole genome shotgun (WGS) entry which is preliminary data.</text>
</comment>
<evidence type="ECO:0000313" key="3">
    <source>
        <dbReference type="Proteomes" id="UP001295423"/>
    </source>
</evidence>